<evidence type="ECO:0000313" key="8">
    <source>
        <dbReference type="Proteomes" id="UP000242502"/>
    </source>
</evidence>
<gene>
    <name evidence="7" type="ORF">AB835_09430</name>
</gene>
<dbReference type="InterPro" id="IPR025657">
    <property type="entry name" value="RadC_JAB"/>
</dbReference>
<organism evidence="7 8">
    <name type="scientific">Candidatus Endobugula sertula</name>
    <name type="common">Bugula neritina bacterial symbiont</name>
    <dbReference type="NCBI Taxonomy" id="62101"/>
    <lineage>
        <taxon>Bacteria</taxon>
        <taxon>Pseudomonadati</taxon>
        <taxon>Pseudomonadota</taxon>
        <taxon>Gammaproteobacteria</taxon>
        <taxon>Cellvibrionales</taxon>
        <taxon>Cellvibrionaceae</taxon>
        <taxon>Candidatus Endobugula</taxon>
    </lineage>
</organism>
<dbReference type="PANTHER" id="PTHR30471:SF3">
    <property type="entry name" value="UPF0758 PROTEIN YEES-RELATED"/>
    <property type="match status" value="1"/>
</dbReference>
<accession>A0A1D2QP77</accession>
<keyword evidence="4" id="KW-0862">Zinc</keyword>
<evidence type="ECO:0000313" key="7">
    <source>
        <dbReference type="EMBL" id="ODS23364.1"/>
    </source>
</evidence>
<keyword evidence="5" id="KW-0482">Metalloprotease</keyword>
<dbReference type="GO" id="GO:0006508">
    <property type="term" value="P:proteolysis"/>
    <property type="evidence" value="ECO:0007669"/>
    <property type="project" value="UniProtKB-KW"/>
</dbReference>
<dbReference type="InterPro" id="IPR001405">
    <property type="entry name" value="UPF0758"/>
</dbReference>
<evidence type="ECO:0000256" key="3">
    <source>
        <dbReference type="ARBA" id="ARBA00022801"/>
    </source>
</evidence>
<dbReference type="GO" id="GO:0046872">
    <property type="term" value="F:metal ion binding"/>
    <property type="evidence" value="ECO:0007669"/>
    <property type="project" value="UniProtKB-KW"/>
</dbReference>
<feature type="domain" description="MPN" evidence="6">
    <location>
        <begin position="50"/>
        <end position="124"/>
    </location>
</feature>
<keyword evidence="3" id="KW-0378">Hydrolase</keyword>
<sequence length="124" mass="14431">MHQIPLDFREDERFDRFSHLAPQSVAEHERPTIISLALELVKRDIAQYSAFTSPAIVRDFLRLNMADYKREVFGVLFLNHQHELLAYEELFQGTIGSCSVYPREVVRRSLESSSDLPKSKRGYC</sequence>
<keyword evidence="1" id="KW-0645">Protease</keyword>
<keyword evidence="2" id="KW-0479">Metal-binding</keyword>
<evidence type="ECO:0000259" key="6">
    <source>
        <dbReference type="PROSITE" id="PS50249"/>
    </source>
</evidence>
<protein>
    <recommendedName>
        <fullName evidence="6">MPN domain-containing protein</fullName>
    </recommendedName>
</protein>
<dbReference type="Proteomes" id="UP000242502">
    <property type="component" value="Unassembled WGS sequence"/>
</dbReference>
<dbReference type="Pfam" id="PF04002">
    <property type="entry name" value="RadC"/>
    <property type="match status" value="1"/>
</dbReference>
<proteinExistence type="predicted"/>
<evidence type="ECO:0000256" key="2">
    <source>
        <dbReference type="ARBA" id="ARBA00022723"/>
    </source>
</evidence>
<dbReference type="EMBL" id="MDLC01000031">
    <property type="protein sequence ID" value="ODS23364.1"/>
    <property type="molecule type" value="Genomic_DNA"/>
</dbReference>
<dbReference type="STRING" id="62101.AB835_09430"/>
<evidence type="ECO:0000256" key="5">
    <source>
        <dbReference type="ARBA" id="ARBA00023049"/>
    </source>
</evidence>
<dbReference type="Gene3D" id="3.40.140.10">
    <property type="entry name" value="Cytidine Deaminase, domain 2"/>
    <property type="match status" value="1"/>
</dbReference>
<dbReference type="PROSITE" id="PS50249">
    <property type="entry name" value="MPN"/>
    <property type="match status" value="1"/>
</dbReference>
<evidence type="ECO:0000256" key="1">
    <source>
        <dbReference type="ARBA" id="ARBA00022670"/>
    </source>
</evidence>
<dbReference type="PANTHER" id="PTHR30471">
    <property type="entry name" value="DNA REPAIR PROTEIN RADC"/>
    <property type="match status" value="1"/>
</dbReference>
<dbReference type="AlphaFoldDB" id="A0A1D2QP77"/>
<dbReference type="GO" id="GO:0008237">
    <property type="term" value="F:metallopeptidase activity"/>
    <property type="evidence" value="ECO:0007669"/>
    <property type="project" value="UniProtKB-KW"/>
</dbReference>
<dbReference type="InterPro" id="IPR037518">
    <property type="entry name" value="MPN"/>
</dbReference>
<comment type="caution">
    <text evidence="7">The sequence shown here is derived from an EMBL/GenBank/DDBJ whole genome shotgun (WGS) entry which is preliminary data.</text>
</comment>
<name>A0A1D2QP77_9GAMM</name>
<reference evidence="7 8" key="1">
    <citation type="journal article" date="2016" name="Appl. Environ. Microbiol.">
        <title>Lack of Overt Genome Reduction in the Bryostatin-Producing Bryozoan Symbiont "Candidatus Endobugula sertula".</title>
        <authorList>
            <person name="Miller I.J."/>
            <person name="Vanee N."/>
            <person name="Fong S.S."/>
            <person name="Lim-Fong G.E."/>
            <person name="Kwan J.C."/>
        </authorList>
    </citation>
    <scope>NUCLEOTIDE SEQUENCE [LARGE SCALE GENOMIC DNA]</scope>
    <source>
        <strain evidence="7">AB1-4</strain>
    </source>
</reference>
<evidence type="ECO:0000256" key="4">
    <source>
        <dbReference type="ARBA" id="ARBA00022833"/>
    </source>
</evidence>